<dbReference type="PANTHER" id="PTHR24302:SF15">
    <property type="entry name" value="FATTY-ACID PEROXYGENASE"/>
    <property type="match status" value="1"/>
</dbReference>
<dbReference type="STRING" id="1742358.GCA_001439605_04473"/>
<gene>
    <name evidence="7" type="ORF">E0Y62_21670</name>
</gene>
<dbReference type="Gene3D" id="1.10.630.10">
    <property type="entry name" value="Cytochrome P450"/>
    <property type="match status" value="1"/>
</dbReference>
<evidence type="ECO:0000256" key="4">
    <source>
        <dbReference type="ARBA" id="ARBA00023002"/>
    </source>
</evidence>
<evidence type="ECO:0000256" key="3">
    <source>
        <dbReference type="ARBA" id="ARBA00022723"/>
    </source>
</evidence>
<evidence type="ECO:0000313" key="7">
    <source>
        <dbReference type="EMBL" id="TCJ01940.1"/>
    </source>
</evidence>
<proteinExistence type="inferred from homology"/>
<dbReference type="InterPro" id="IPR050705">
    <property type="entry name" value="Cytochrome_P450_3A"/>
</dbReference>
<organism evidence="7 8">
    <name type="scientific">Cytobacillus praedii</name>
    <dbReference type="NCBI Taxonomy" id="1742358"/>
    <lineage>
        <taxon>Bacteria</taxon>
        <taxon>Bacillati</taxon>
        <taxon>Bacillota</taxon>
        <taxon>Bacilli</taxon>
        <taxon>Bacillales</taxon>
        <taxon>Bacillaceae</taxon>
        <taxon>Cytobacillus</taxon>
    </lineage>
</organism>
<accession>A0A4R1AWK3</accession>
<feature type="binding site" description="axial binding residue" evidence="6">
    <location>
        <position position="365"/>
    </location>
    <ligand>
        <name>heme</name>
        <dbReference type="ChEBI" id="CHEBI:30413"/>
    </ligand>
    <ligandPart>
        <name>Fe</name>
        <dbReference type="ChEBI" id="CHEBI:18248"/>
    </ligandPart>
</feature>
<evidence type="ECO:0000256" key="6">
    <source>
        <dbReference type="PIRSR" id="PIRSR602401-1"/>
    </source>
</evidence>
<comment type="cofactor">
    <cofactor evidence="6">
        <name>heme</name>
        <dbReference type="ChEBI" id="CHEBI:30413"/>
    </cofactor>
</comment>
<dbReference type="PRINTS" id="PR00463">
    <property type="entry name" value="EP450I"/>
</dbReference>
<keyword evidence="3 6" id="KW-0479">Metal-binding</keyword>
<keyword evidence="4" id="KW-0560">Oxidoreductase</keyword>
<dbReference type="Proteomes" id="UP000293846">
    <property type="component" value="Unassembled WGS sequence"/>
</dbReference>
<dbReference type="GO" id="GO:0004497">
    <property type="term" value="F:monooxygenase activity"/>
    <property type="evidence" value="ECO:0007669"/>
    <property type="project" value="InterPro"/>
</dbReference>
<comment type="similarity">
    <text evidence="1">Belongs to the cytochrome P450 family.</text>
</comment>
<dbReference type="InterPro" id="IPR036396">
    <property type="entry name" value="Cyt_P450_sf"/>
</dbReference>
<name>A0A4R1AWK3_9BACI</name>
<dbReference type="AlphaFoldDB" id="A0A4R1AWK3"/>
<dbReference type="InterPro" id="IPR001128">
    <property type="entry name" value="Cyt_P450"/>
</dbReference>
<evidence type="ECO:0000313" key="8">
    <source>
        <dbReference type="Proteomes" id="UP000293846"/>
    </source>
</evidence>
<sequence length="419" mass="48711">MSNTNQIPREDGMDHSLSLLREGYMYILNRRRSFQSDIFETRLLGNKVICMGGKEAAEVFYDTEKFKRKNAAPNRAVQTLFGKNGVQSLDDMEHKQRKEMFMSIMSPDQLKKLIHITKEQWQSAGNKWRDKDEVILYDEVQELLCRSACQWAGVPLPEEKTTELSKDLGAMFESAAKVGPSHWKGRNARNQVEKWIGDLIEMVRSGNVQPPENSVLEQFVWHRNSVGNLLDTKTVSVEIINILRPIVAIAIYVNFLALALHHHPEETKKLKTTDKKYHELFIQEVRRFYPFFPFVAALVKKDFTWKGYTFKKDTLTLLDIYGTNHDTSIWDNPDRFNPKRFENRKENLYDFIPQGGGDYFLGHRCAGEWVTLEVLKVSLDFLVTQIKYEIPDQDLSFSMDSMPSIPNSRIVMKNIKKLF</sequence>
<dbReference type="SUPFAM" id="SSF48264">
    <property type="entry name" value="Cytochrome P450"/>
    <property type="match status" value="1"/>
</dbReference>
<dbReference type="GO" id="GO:0020037">
    <property type="term" value="F:heme binding"/>
    <property type="evidence" value="ECO:0007669"/>
    <property type="project" value="InterPro"/>
</dbReference>
<keyword evidence="8" id="KW-1185">Reference proteome</keyword>
<keyword evidence="5 6" id="KW-0408">Iron</keyword>
<evidence type="ECO:0000256" key="1">
    <source>
        <dbReference type="ARBA" id="ARBA00010617"/>
    </source>
</evidence>
<reference evidence="7 8" key="1">
    <citation type="submission" date="2019-03" db="EMBL/GenBank/DDBJ databases">
        <authorList>
            <person name="Jensen L."/>
            <person name="Storgaard J."/>
            <person name="Sulaj E."/>
            <person name="Schramm A."/>
            <person name="Marshall I.P.G."/>
        </authorList>
    </citation>
    <scope>NUCLEOTIDE SEQUENCE [LARGE SCALE GENOMIC DNA]</scope>
    <source>
        <strain evidence="7 8">2017H2G3</strain>
    </source>
</reference>
<comment type="caution">
    <text evidence="7">The sequence shown here is derived from an EMBL/GenBank/DDBJ whole genome shotgun (WGS) entry which is preliminary data.</text>
</comment>
<dbReference type="CDD" id="cd11067">
    <property type="entry name" value="CYP152"/>
    <property type="match status" value="1"/>
</dbReference>
<dbReference type="RefSeq" id="WP_131238122.1">
    <property type="nucleotide sequence ID" value="NZ_SJTH01000045.1"/>
</dbReference>
<dbReference type="EMBL" id="SJTH01000045">
    <property type="protein sequence ID" value="TCJ01940.1"/>
    <property type="molecule type" value="Genomic_DNA"/>
</dbReference>
<dbReference type="GO" id="GO:0005506">
    <property type="term" value="F:iron ion binding"/>
    <property type="evidence" value="ECO:0007669"/>
    <property type="project" value="InterPro"/>
</dbReference>
<evidence type="ECO:0000256" key="5">
    <source>
        <dbReference type="ARBA" id="ARBA00023004"/>
    </source>
</evidence>
<dbReference type="OrthoDB" id="9764248at2"/>
<evidence type="ECO:0000256" key="2">
    <source>
        <dbReference type="ARBA" id="ARBA00022617"/>
    </source>
</evidence>
<protein>
    <submittedName>
        <fullName evidence="7">Cytochrome P450</fullName>
    </submittedName>
</protein>
<dbReference type="InterPro" id="IPR002401">
    <property type="entry name" value="Cyt_P450_E_grp-I"/>
</dbReference>
<dbReference type="Pfam" id="PF00067">
    <property type="entry name" value="p450"/>
    <property type="match status" value="1"/>
</dbReference>
<dbReference type="GO" id="GO:0016705">
    <property type="term" value="F:oxidoreductase activity, acting on paired donors, with incorporation or reduction of molecular oxygen"/>
    <property type="evidence" value="ECO:0007669"/>
    <property type="project" value="InterPro"/>
</dbReference>
<keyword evidence="2 6" id="KW-0349">Heme</keyword>
<dbReference type="PANTHER" id="PTHR24302">
    <property type="entry name" value="CYTOCHROME P450 FAMILY 3"/>
    <property type="match status" value="1"/>
</dbReference>